<reference evidence="7" key="1">
    <citation type="submission" date="2022-12" db="EMBL/GenBank/DDBJ databases">
        <title>New Phytohabitans aurantiacus sp. RD004123 nov., an actinomycete isolated from soil.</title>
        <authorList>
            <person name="Triningsih D.W."/>
            <person name="Harunari E."/>
            <person name="Igarashi Y."/>
        </authorList>
    </citation>
    <scope>NUCLEOTIDE SEQUENCE</scope>
    <source>
        <strain evidence="7">RD004123</strain>
    </source>
</reference>
<dbReference type="PANTHER" id="PTHR43273:SF8">
    <property type="entry name" value="RADICAL SAM DOMAIN PROTEIN"/>
    <property type="match status" value="1"/>
</dbReference>
<name>A0ABQ5QR14_9ACTN</name>
<dbReference type="InterPro" id="IPR013785">
    <property type="entry name" value="Aldolase_TIM"/>
</dbReference>
<feature type="compositionally biased region" description="Basic and acidic residues" evidence="5">
    <location>
        <begin position="367"/>
        <end position="390"/>
    </location>
</feature>
<dbReference type="EMBL" id="BSDI01000007">
    <property type="protein sequence ID" value="GLH96933.1"/>
    <property type="molecule type" value="Genomic_DNA"/>
</dbReference>
<dbReference type="NCBIfam" id="TIGR04267">
    <property type="entry name" value="mod_HExxH"/>
    <property type="match status" value="1"/>
</dbReference>
<dbReference type="SFLD" id="SFLDG01072">
    <property type="entry name" value="dehydrogenase_like"/>
    <property type="match status" value="1"/>
</dbReference>
<dbReference type="NCBIfam" id="TIGR04269">
    <property type="entry name" value="SAM_SPASM_FxsB"/>
    <property type="match status" value="1"/>
</dbReference>
<evidence type="ECO:0000313" key="8">
    <source>
        <dbReference type="Proteomes" id="UP001144280"/>
    </source>
</evidence>
<proteinExistence type="predicted"/>
<keyword evidence="1" id="KW-0949">S-adenosyl-L-methionine</keyword>
<evidence type="ECO:0000256" key="2">
    <source>
        <dbReference type="ARBA" id="ARBA00022723"/>
    </source>
</evidence>
<keyword evidence="3" id="KW-0408">Iron</keyword>
<dbReference type="SFLD" id="SFLDS00029">
    <property type="entry name" value="Radical_SAM"/>
    <property type="match status" value="1"/>
</dbReference>
<protein>
    <recommendedName>
        <fullName evidence="6">Radical SAM core domain-containing protein</fullName>
    </recommendedName>
</protein>
<keyword evidence="4" id="KW-0411">Iron-sulfur</keyword>
<dbReference type="SFLD" id="SFLDG01067">
    <property type="entry name" value="SPASM/twitch_domain_containing"/>
    <property type="match status" value="1"/>
</dbReference>
<dbReference type="RefSeq" id="WP_281894300.1">
    <property type="nucleotide sequence ID" value="NZ_BSDI01000007.1"/>
</dbReference>
<dbReference type="CDD" id="cd01335">
    <property type="entry name" value="Radical_SAM"/>
    <property type="match status" value="1"/>
</dbReference>
<accession>A0ABQ5QR14</accession>
<evidence type="ECO:0000256" key="4">
    <source>
        <dbReference type="ARBA" id="ARBA00023014"/>
    </source>
</evidence>
<feature type="region of interest" description="Disordered" evidence="5">
    <location>
        <begin position="364"/>
        <end position="390"/>
    </location>
</feature>
<dbReference type="SFLD" id="SFLDG01386">
    <property type="entry name" value="main_SPASM_domain-containing"/>
    <property type="match status" value="1"/>
</dbReference>
<dbReference type="InterPro" id="IPR058240">
    <property type="entry name" value="rSAM_sf"/>
</dbReference>
<dbReference type="InterPro" id="IPR023867">
    <property type="entry name" value="Sulphatase_maturase_rSAM"/>
</dbReference>
<dbReference type="PANTHER" id="PTHR43273">
    <property type="entry name" value="ANAEROBIC SULFATASE-MATURATING ENZYME HOMOLOG ASLB-RELATED"/>
    <property type="match status" value="1"/>
</dbReference>
<dbReference type="Gene3D" id="3.20.20.70">
    <property type="entry name" value="Aldolase class I"/>
    <property type="match status" value="1"/>
</dbReference>
<dbReference type="Pfam" id="PF04055">
    <property type="entry name" value="Radical_SAM"/>
    <property type="match status" value="1"/>
</dbReference>
<dbReference type="InterPro" id="IPR026337">
    <property type="entry name" value="AKG_HExxH"/>
</dbReference>
<comment type="caution">
    <text evidence="7">The sequence shown here is derived from an EMBL/GenBank/DDBJ whole genome shotgun (WGS) entry which is preliminary data.</text>
</comment>
<dbReference type="Proteomes" id="UP001144280">
    <property type="component" value="Unassembled WGS sequence"/>
</dbReference>
<keyword evidence="8" id="KW-1185">Reference proteome</keyword>
<feature type="domain" description="Radical SAM core" evidence="6">
    <location>
        <begin position="1"/>
        <end position="230"/>
    </location>
</feature>
<evidence type="ECO:0000256" key="1">
    <source>
        <dbReference type="ARBA" id="ARBA00022691"/>
    </source>
</evidence>
<dbReference type="InterPro" id="IPR026335">
    <property type="entry name" value="rSAM_SPASM_FxsB"/>
</dbReference>
<evidence type="ECO:0000313" key="7">
    <source>
        <dbReference type="EMBL" id="GLH96933.1"/>
    </source>
</evidence>
<evidence type="ECO:0000256" key="5">
    <source>
        <dbReference type="SAM" id="MobiDB-lite"/>
    </source>
</evidence>
<evidence type="ECO:0000256" key="3">
    <source>
        <dbReference type="ARBA" id="ARBA00023004"/>
    </source>
</evidence>
<dbReference type="PROSITE" id="PS51918">
    <property type="entry name" value="RADICAL_SAM"/>
    <property type="match status" value="1"/>
</dbReference>
<dbReference type="InterPro" id="IPR007197">
    <property type="entry name" value="rSAM"/>
</dbReference>
<gene>
    <name evidence="7" type="ORF">Pa4123_22070</name>
</gene>
<sequence length="764" mass="82523">MRYFVLKVHSRCDLACDHCYVYEHADQSWRTRPRSIALETVRAAGKRIAEHAATHALPGVQVILHGGEPLLLGADRLDAVLAELQATIASVVRLDLRMQTNAVLLSPAICDVLLRHGVRVGVSLDGDRAANDRHRRFANGASSHARVLRGLALLRQPAYRSLYAGILCTVDVAGDPVAVYEALLAEAPPRVDFLLPHATWDRPPPRPGGTATPYADWLGRIHDRWTAGGRPMPIRLFDALSSTVEYRAGGTEAVGLDPADVVVIETDGAWEQADSLKTAYDGAPATGFDVFSHSVDEVAGHAGVAARQNGLAGVCATCRACPVVRRCGGGLFAHRYRSGSGFDNPSVYCADLKALIARIDPSPADVSRAERGQSVDGSGRDPMSDRDMPDRELDAIGSGYGDAAAMARLVESQVPITRVLLSMVGETEAATPAWELLEHVDAVAPEAVAAVLAHPYVRAWAVRYLEQPAHRDTDRGHLACVAAAAAVRAGVSAELALPVRDGLVHLPALGAYAVASPSMETAELSIAEGEFELRAAAEWWPMRWLDAGGQRVPVEDTDPYRDCHEWPVAGRLSTAAAGSWQSLLTAAWQGIHRDAPAHAPAVRAAFRALVPLVTDPGGRLRSATNRDAFGAVAVADPGSGDALALLLVHEVQHVKLGAVLDRYDLVDKDHRELLTVPWRPIKRPAEAVLQGAYAHLAVADVWRARSREADSEAANEAAEHYHRYRDWVTGALDALHRTGALTADGERFTRRMRETVEKWRDDHR</sequence>
<keyword evidence="2" id="KW-0479">Metal-binding</keyword>
<dbReference type="SUPFAM" id="SSF102114">
    <property type="entry name" value="Radical SAM enzymes"/>
    <property type="match status" value="1"/>
</dbReference>
<evidence type="ECO:0000259" key="6">
    <source>
        <dbReference type="PROSITE" id="PS51918"/>
    </source>
</evidence>
<organism evidence="7 8">
    <name type="scientific">Phytohabitans aurantiacus</name>
    <dbReference type="NCBI Taxonomy" id="3016789"/>
    <lineage>
        <taxon>Bacteria</taxon>
        <taxon>Bacillati</taxon>
        <taxon>Actinomycetota</taxon>
        <taxon>Actinomycetes</taxon>
        <taxon>Micromonosporales</taxon>
        <taxon>Micromonosporaceae</taxon>
    </lineage>
</organism>